<protein>
    <recommendedName>
        <fullName evidence="5">PepSY domain-containing protein</fullName>
    </recommendedName>
</protein>
<dbReference type="RefSeq" id="WP_180280324.1">
    <property type="nucleotide sequence ID" value="NZ_JABFDB010000001.1"/>
</dbReference>
<feature type="region of interest" description="Disordered" evidence="1">
    <location>
        <begin position="20"/>
        <end position="51"/>
    </location>
</feature>
<evidence type="ECO:0000256" key="2">
    <source>
        <dbReference type="SAM" id="SignalP"/>
    </source>
</evidence>
<dbReference type="Proteomes" id="UP000584642">
    <property type="component" value="Unassembled WGS sequence"/>
</dbReference>
<feature type="compositionally biased region" description="Low complexity" evidence="1">
    <location>
        <begin position="89"/>
        <end position="100"/>
    </location>
</feature>
<dbReference type="EMBL" id="JABFDB010000001">
    <property type="protein sequence ID" value="NYZ18596.1"/>
    <property type="molecule type" value="Genomic_DNA"/>
</dbReference>
<evidence type="ECO:0008006" key="5">
    <source>
        <dbReference type="Google" id="ProtNLM"/>
    </source>
</evidence>
<keyword evidence="2" id="KW-0732">Signal</keyword>
<accession>A0ABX2T2R3</accession>
<keyword evidence="4" id="KW-1185">Reference proteome</keyword>
<feature type="compositionally biased region" description="Low complexity" evidence="1">
    <location>
        <begin position="108"/>
        <end position="120"/>
    </location>
</feature>
<feature type="signal peptide" evidence="2">
    <location>
        <begin position="1"/>
        <end position="21"/>
    </location>
</feature>
<feature type="compositionally biased region" description="Polar residues" evidence="1">
    <location>
        <begin position="33"/>
        <end position="51"/>
    </location>
</feature>
<proteinExistence type="predicted"/>
<evidence type="ECO:0000313" key="4">
    <source>
        <dbReference type="Proteomes" id="UP000584642"/>
    </source>
</evidence>
<gene>
    <name evidence="3" type="ORF">HND93_02645</name>
</gene>
<name>A0ABX2T2R3_9PROT</name>
<reference evidence="3 4" key="1">
    <citation type="submission" date="2020-05" db="EMBL/GenBank/DDBJ databases">
        <title>Azospirillum oleiclasticum sp. nov, a nitrogen-fixing and heavy crude oil-emulsifying bacterium isolated from the crude oil of Yumen Oilfield.</title>
        <authorList>
            <person name="Wu D."/>
            <person name="Cai M."/>
            <person name="Zhang X."/>
        </authorList>
    </citation>
    <scope>NUCLEOTIDE SEQUENCE [LARGE SCALE GENOMIC DNA]</scope>
    <source>
        <strain evidence="3 4">ROY-1-1-2</strain>
    </source>
</reference>
<evidence type="ECO:0000256" key="1">
    <source>
        <dbReference type="SAM" id="MobiDB-lite"/>
    </source>
</evidence>
<feature type="chain" id="PRO_5046522271" description="PepSY domain-containing protein" evidence="2">
    <location>
        <begin position="22"/>
        <end position="120"/>
    </location>
</feature>
<evidence type="ECO:0000313" key="3">
    <source>
        <dbReference type="EMBL" id="NYZ18596.1"/>
    </source>
</evidence>
<feature type="region of interest" description="Disordered" evidence="1">
    <location>
        <begin position="81"/>
        <end position="120"/>
    </location>
</feature>
<sequence length="120" mass="11844">MRSLILPAFAIAALATGPALAQSGQSGGSQSGNKQATSQNHAAAMSQDTLRKQLQQAGFKNIQVIDAAYLVQAQTQDGNTVFMTINPPSMSGSSGASGSQAGAGSGSASGSAGKSDASKQ</sequence>
<organism evidence="3 4">
    <name type="scientific">Azospirillum oleiclasticum</name>
    <dbReference type="NCBI Taxonomy" id="2735135"/>
    <lineage>
        <taxon>Bacteria</taxon>
        <taxon>Pseudomonadati</taxon>
        <taxon>Pseudomonadota</taxon>
        <taxon>Alphaproteobacteria</taxon>
        <taxon>Rhodospirillales</taxon>
        <taxon>Azospirillaceae</taxon>
        <taxon>Azospirillum</taxon>
    </lineage>
</organism>
<comment type="caution">
    <text evidence="3">The sequence shown here is derived from an EMBL/GenBank/DDBJ whole genome shotgun (WGS) entry which is preliminary data.</text>
</comment>